<proteinExistence type="predicted"/>
<keyword evidence="3" id="KW-1185">Reference proteome</keyword>
<dbReference type="Proteomes" id="UP001055439">
    <property type="component" value="Chromosome 1"/>
</dbReference>
<evidence type="ECO:0000313" key="3">
    <source>
        <dbReference type="Proteomes" id="UP001055439"/>
    </source>
</evidence>
<accession>A0A9E7EE97</accession>
<gene>
    <name evidence="2" type="ORF">MUK42_33699</name>
</gene>
<protein>
    <submittedName>
        <fullName evidence="2">Uncharacterized protein</fullName>
    </submittedName>
</protein>
<evidence type="ECO:0000256" key="1">
    <source>
        <dbReference type="SAM" id="MobiDB-lite"/>
    </source>
</evidence>
<feature type="compositionally biased region" description="Polar residues" evidence="1">
    <location>
        <begin position="9"/>
        <end position="20"/>
    </location>
</feature>
<dbReference type="AlphaFoldDB" id="A0A9E7EE97"/>
<reference evidence="2" key="1">
    <citation type="submission" date="2022-05" db="EMBL/GenBank/DDBJ databases">
        <title>The Musa troglodytarum L. genome provides insights into the mechanism of non-climacteric behaviour and enrichment of carotenoids.</title>
        <authorList>
            <person name="Wang J."/>
        </authorList>
    </citation>
    <scope>NUCLEOTIDE SEQUENCE</scope>
    <source>
        <tissue evidence="2">Leaf</tissue>
    </source>
</reference>
<name>A0A9E7EE97_9LILI</name>
<organism evidence="2 3">
    <name type="scientific">Musa troglodytarum</name>
    <name type="common">fe'i banana</name>
    <dbReference type="NCBI Taxonomy" id="320322"/>
    <lineage>
        <taxon>Eukaryota</taxon>
        <taxon>Viridiplantae</taxon>
        <taxon>Streptophyta</taxon>
        <taxon>Embryophyta</taxon>
        <taxon>Tracheophyta</taxon>
        <taxon>Spermatophyta</taxon>
        <taxon>Magnoliopsida</taxon>
        <taxon>Liliopsida</taxon>
        <taxon>Zingiberales</taxon>
        <taxon>Musaceae</taxon>
        <taxon>Musa</taxon>
    </lineage>
</organism>
<sequence>MASSYVFFSDQTTSHTSSSENGEILAMKVLAGGDSGNVKMKNDAMQNASDTGPAARGAEMIEVTYGCNARPGEAISYMAVMLHSECRGR</sequence>
<dbReference type="EMBL" id="CP097502">
    <property type="protein sequence ID" value="URD75322.1"/>
    <property type="molecule type" value="Genomic_DNA"/>
</dbReference>
<evidence type="ECO:0000313" key="2">
    <source>
        <dbReference type="EMBL" id="URD75322.1"/>
    </source>
</evidence>
<feature type="region of interest" description="Disordered" evidence="1">
    <location>
        <begin position="1"/>
        <end position="20"/>
    </location>
</feature>